<dbReference type="Proteomes" id="UP001497744">
    <property type="component" value="Unassembled WGS sequence"/>
</dbReference>
<dbReference type="AlphaFoldDB" id="A0AAV4LX69"/>
<comment type="caution">
    <text evidence="1">The sequence shown here is derived from an EMBL/GenBank/DDBJ whole genome shotgun (WGS) entry which is preliminary data.</text>
</comment>
<organism evidence="1 2">
    <name type="scientific">Babesia caballi</name>
    <dbReference type="NCBI Taxonomy" id="5871"/>
    <lineage>
        <taxon>Eukaryota</taxon>
        <taxon>Sar</taxon>
        <taxon>Alveolata</taxon>
        <taxon>Apicomplexa</taxon>
        <taxon>Aconoidasida</taxon>
        <taxon>Piroplasmida</taxon>
        <taxon>Babesiidae</taxon>
        <taxon>Babesia</taxon>
    </lineage>
</organism>
<sequence length="229" mass="24705">MLTLETRSISRRKFRQSKGSANWLMPAVPSSSLVCLTGFKSYVPATNLYKLGDNSLLVGLPLDLLRAKALDCVQQFLDRQELQLLALPLVENQVKHLVGDLERPSAAGDLAELRVAQQSYVGAEGTAEGGEQLGVADLPAGKTEKHRGVLGAVELLAVAHQAVEHLHEQLLGEAAEAAEHVNGLDVVPRLHAVHLGRQVPRHLQHQGAILEARGCEALQNAQGVEELEL</sequence>
<evidence type="ECO:0000313" key="2">
    <source>
        <dbReference type="Proteomes" id="UP001497744"/>
    </source>
</evidence>
<dbReference type="GO" id="GO:0016301">
    <property type="term" value="F:kinase activity"/>
    <property type="evidence" value="ECO:0007669"/>
    <property type="project" value="UniProtKB-KW"/>
</dbReference>
<gene>
    <name evidence="1" type="ORF">BcabD6B2_39300</name>
</gene>
<keyword evidence="1" id="KW-0418">Kinase</keyword>
<keyword evidence="1" id="KW-0808">Transferase</keyword>
<keyword evidence="2" id="KW-1185">Reference proteome</keyword>
<accession>A0AAV4LX69</accession>
<reference evidence="1 2" key="1">
    <citation type="submission" date="2021-06" db="EMBL/GenBank/DDBJ databases">
        <title>Genome sequence of Babesia caballi.</title>
        <authorList>
            <person name="Yamagishi J."/>
            <person name="Kidaka T."/>
            <person name="Ochi A."/>
        </authorList>
    </citation>
    <scope>NUCLEOTIDE SEQUENCE [LARGE SCALE GENOMIC DNA]</scope>
    <source>
        <strain evidence="1">USDA-D6B2</strain>
    </source>
</reference>
<evidence type="ECO:0000313" key="1">
    <source>
        <dbReference type="EMBL" id="GIX64495.1"/>
    </source>
</evidence>
<protein>
    <submittedName>
        <fullName evidence="1">Histidine kinase</fullName>
    </submittedName>
</protein>
<dbReference type="RefSeq" id="XP_067716564.1">
    <property type="nucleotide sequence ID" value="XM_067860463.1"/>
</dbReference>
<dbReference type="EMBL" id="BPLF01000003">
    <property type="protein sequence ID" value="GIX64495.1"/>
    <property type="molecule type" value="Genomic_DNA"/>
</dbReference>
<dbReference type="GeneID" id="94195976"/>
<name>A0AAV4LX69_BABCB</name>
<proteinExistence type="predicted"/>